<dbReference type="FunFam" id="1.10.3730.20:FF:000001">
    <property type="entry name" value="Quaternary ammonium compound resistance transporter SugE"/>
    <property type="match status" value="1"/>
</dbReference>
<dbReference type="SUPFAM" id="SSF103481">
    <property type="entry name" value="Multidrug resistance efflux transporter EmrE"/>
    <property type="match status" value="1"/>
</dbReference>
<evidence type="ECO:0000256" key="1">
    <source>
        <dbReference type="ARBA" id="ARBA00004651"/>
    </source>
</evidence>
<proteinExistence type="inferred from homology"/>
<evidence type="ECO:0000256" key="7">
    <source>
        <dbReference type="RuleBase" id="RU003942"/>
    </source>
</evidence>
<dbReference type="GO" id="GO:0005886">
    <property type="term" value="C:plasma membrane"/>
    <property type="evidence" value="ECO:0007669"/>
    <property type="project" value="UniProtKB-SubCell"/>
</dbReference>
<name>A0A192H0B6_9LACO</name>
<evidence type="ECO:0000256" key="2">
    <source>
        <dbReference type="ARBA" id="ARBA00022448"/>
    </source>
</evidence>
<dbReference type="OrthoDB" id="21828at2"/>
<evidence type="ECO:0000256" key="5">
    <source>
        <dbReference type="ARBA" id="ARBA00022989"/>
    </source>
</evidence>
<organism evidence="8 9">
    <name type="scientific">Loigolactobacillus backii</name>
    <dbReference type="NCBI Taxonomy" id="375175"/>
    <lineage>
        <taxon>Bacteria</taxon>
        <taxon>Bacillati</taxon>
        <taxon>Bacillota</taxon>
        <taxon>Bacilli</taxon>
        <taxon>Lactobacillales</taxon>
        <taxon>Lactobacillaceae</taxon>
        <taxon>Loigolactobacillus</taxon>
    </lineage>
</organism>
<keyword evidence="4 7" id="KW-0812">Transmembrane</keyword>
<dbReference type="Pfam" id="PF00893">
    <property type="entry name" value="Multi_Drug_Res"/>
    <property type="match status" value="1"/>
</dbReference>
<gene>
    <name evidence="8" type="ORF">AYR53_02220</name>
</gene>
<sequence length="104" mass="11056">MLLAYGYLAVAILAEIVSSSLLKMTDGFKRLGPTLIVIVGYGITFFLLSVALEQLQLGVAYALWAGIGTLFTSVLGVVLYKEAVTRNKIIGVLLIIAGAILLNL</sequence>
<evidence type="ECO:0000313" key="9">
    <source>
        <dbReference type="Proteomes" id="UP000078582"/>
    </source>
</evidence>
<dbReference type="GeneID" id="42981051"/>
<dbReference type="EMBL" id="CP014873">
    <property type="protein sequence ID" value="ANK61682.1"/>
    <property type="molecule type" value="Genomic_DNA"/>
</dbReference>
<keyword evidence="6" id="KW-0472">Membrane</keyword>
<dbReference type="PANTHER" id="PTHR30561">
    <property type="entry name" value="SMR FAMILY PROTON-DEPENDENT DRUG EFFLUX TRANSPORTER SUGE"/>
    <property type="match status" value="1"/>
</dbReference>
<protein>
    <submittedName>
        <fullName evidence="8">Quaternary ammonium transporter</fullName>
    </submittedName>
</protein>
<dbReference type="PANTHER" id="PTHR30561:SF1">
    <property type="entry name" value="MULTIDRUG TRANSPORTER EMRE"/>
    <property type="match status" value="1"/>
</dbReference>
<reference evidence="8 9" key="1">
    <citation type="submission" date="2016-03" db="EMBL/GenBank/DDBJ databases">
        <title>Pediococcus and Lactobacillus from brewery environment - whole genome sequencing and assembly.</title>
        <authorList>
            <person name="Behr J."/>
            <person name="Geissler A.J."/>
            <person name="Vogel R.F."/>
        </authorList>
    </citation>
    <scope>NUCLEOTIDE SEQUENCE [LARGE SCALE GENOMIC DNA]</scope>
    <source>
        <strain evidence="8 9">TMW 1.1989</strain>
    </source>
</reference>
<keyword evidence="2" id="KW-0813">Transport</keyword>
<keyword evidence="5" id="KW-1133">Transmembrane helix</keyword>
<dbReference type="InterPro" id="IPR000390">
    <property type="entry name" value="Small_drug/metabolite_transptr"/>
</dbReference>
<dbReference type="Gene3D" id="1.10.3730.20">
    <property type="match status" value="1"/>
</dbReference>
<comment type="similarity">
    <text evidence="7">Belongs to the drug/metabolite transporter (DMT) superfamily. Small multidrug resistance (SMR) (TC 2.A.7.1) family.</text>
</comment>
<evidence type="ECO:0000256" key="3">
    <source>
        <dbReference type="ARBA" id="ARBA00022475"/>
    </source>
</evidence>
<keyword evidence="9" id="KW-1185">Reference proteome</keyword>
<evidence type="ECO:0000313" key="8">
    <source>
        <dbReference type="EMBL" id="ANK61682.1"/>
    </source>
</evidence>
<accession>A0A192H0B6</accession>
<dbReference type="KEGG" id="lbt:AYR52_11100"/>
<dbReference type="RefSeq" id="WP_068226057.1">
    <property type="nucleotide sequence ID" value="NZ_CP014623.1"/>
</dbReference>
<dbReference type="AlphaFoldDB" id="A0A192H0B6"/>
<evidence type="ECO:0000256" key="6">
    <source>
        <dbReference type="ARBA" id="ARBA00023136"/>
    </source>
</evidence>
<dbReference type="InterPro" id="IPR037185">
    <property type="entry name" value="EmrE-like"/>
</dbReference>
<dbReference type="STRING" id="375175.AYR53_02220"/>
<evidence type="ECO:0000256" key="4">
    <source>
        <dbReference type="ARBA" id="ARBA00022692"/>
    </source>
</evidence>
<dbReference type="Proteomes" id="UP000078582">
    <property type="component" value="Chromosome"/>
</dbReference>
<dbReference type="GO" id="GO:0022857">
    <property type="term" value="F:transmembrane transporter activity"/>
    <property type="evidence" value="ECO:0007669"/>
    <property type="project" value="InterPro"/>
</dbReference>
<keyword evidence="3" id="KW-1003">Cell membrane</keyword>
<dbReference type="InterPro" id="IPR045324">
    <property type="entry name" value="Small_multidrug_res"/>
</dbReference>
<comment type="subcellular location">
    <subcellularLocation>
        <location evidence="1 7">Cell membrane</location>
        <topology evidence="1 7">Multi-pass membrane protein</topology>
    </subcellularLocation>
</comment>